<keyword evidence="11" id="KW-0851">Voltage-gated channel</keyword>
<keyword evidence="12" id="KW-0630">Potassium</keyword>
<feature type="transmembrane region" description="Helical" evidence="20">
    <location>
        <begin position="368"/>
        <end position="386"/>
    </location>
</feature>
<feature type="region of interest" description="Disordered" evidence="19">
    <location>
        <begin position="669"/>
        <end position="814"/>
    </location>
</feature>
<dbReference type="InterPro" id="IPR000210">
    <property type="entry name" value="BTB/POZ_dom"/>
</dbReference>
<evidence type="ECO:0000256" key="5">
    <source>
        <dbReference type="ARBA" id="ARBA00022448"/>
    </source>
</evidence>
<dbReference type="Pfam" id="PF00520">
    <property type="entry name" value="Ion_trans"/>
    <property type="match status" value="1"/>
</dbReference>
<evidence type="ECO:0000256" key="13">
    <source>
        <dbReference type="ARBA" id="ARBA00022989"/>
    </source>
</evidence>
<dbReference type="GO" id="GO:0008076">
    <property type="term" value="C:voltage-gated potassium channel complex"/>
    <property type="evidence" value="ECO:0007669"/>
    <property type="project" value="InterPro"/>
</dbReference>
<evidence type="ECO:0000256" key="4">
    <source>
        <dbReference type="ARBA" id="ARBA00004484"/>
    </source>
</evidence>
<keyword evidence="13 20" id="KW-1133">Transmembrane helix</keyword>
<dbReference type="InterPro" id="IPR027359">
    <property type="entry name" value="Volt_channel_dom_sf"/>
</dbReference>
<accession>A0A8J9ZGI0</accession>
<dbReference type="SUPFAM" id="SSF81324">
    <property type="entry name" value="Voltage-gated potassium channels"/>
    <property type="match status" value="1"/>
</dbReference>
<evidence type="ECO:0000256" key="10">
    <source>
        <dbReference type="ARBA" id="ARBA00022826"/>
    </source>
</evidence>
<comment type="subcellular location">
    <subcellularLocation>
        <location evidence="2">Cell membrane</location>
    </subcellularLocation>
    <subcellularLocation>
        <location evidence="3">Cell projection</location>
        <location evidence="3">Dendrite</location>
    </subcellularLocation>
    <subcellularLocation>
        <location evidence="1">Membrane</location>
        <topology evidence="1">Multi-pass membrane protein</topology>
    </subcellularLocation>
    <subcellularLocation>
        <location evidence="4">Perikaryon</location>
    </subcellularLocation>
</comment>
<keyword evidence="9 20" id="KW-0812">Transmembrane</keyword>
<feature type="region of interest" description="Disordered" evidence="19">
    <location>
        <begin position="578"/>
        <end position="599"/>
    </location>
</feature>
<keyword evidence="17" id="KW-0407">Ion channel</keyword>
<feature type="compositionally biased region" description="Basic residues" evidence="19">
    <location>
        <begin position="741"/>
        <end position="754"/>
    </location>
</feature>
<comment type="catalytic activity">
    <reaction evidence="18">
        <text>K(+)(in) = K(+)(out)</text>
        <dbReference type="Rhea" id="RHEA:29463"/>
        <dbReference type="ChEBI" id="CHEBI:29103"/>
    </reaction>
</comment>
<dbReference type="SUPFAM" id="SSF54695">
    <property type="entry name" value="POZ domain"/>
    <property type="match status" value="1"/>
</dbReference>
<dbReference type="OrthoDB" id="296522at2759"/>
<feature type="transmembrane region" description="Helical" evidence="20">
    <location>
        <begin position="333"/>
        <end position="353"/>
    </location>
</feature>
<dbReference type="Proteomes" id="UP000838412">
    <property type="component" value="Chromosome 2"/>
</dbReference>
<dbReference type="InterPro" id="IPR003131">
    <property type="entry name" value="T1-type_BTB"/>
</dbReference>
<feature type="region of interest" description="Disordered" evidence="19">
    <location>
        <begin position="469"/>
        <end position="495"/>
    </location>
</feature>
<proteinExistence type="predicted"/>
<dbReference type="EMBL" id="OV696687">
    <property type="protein sequence ID" value="CAH1253232.1"/>
    <property type="molecule type" value="Genomic_DNA"/>
</dbReference>
<evidence type="ECO:0000313" key="23">
    <source>
        <dbReference type="Proteomes" id="UP000838412"/>
    </source>
</evidence>
<evidence type="ECO:0000256" key="12">
    <source>
        <dbReference type="ARBA" id="ARBA00022958"/>
    </source>
</evidence>
<keyword evidence="7" id="KW-0633">Potassium transport</keyword>
<evidence type="ECO:0000256" key="14">
    <source>
        <dbReference type="ARBA" id="ARBA00023065"/>
    </source>
</evidence>
<dbReference type="FunFam" id="3.30.710.10:FF:000010">
    <property type="entry name" value="Potassium voltage-gated channel subfamily B member"/>
    <property type="match status" value="1"/>
</dbReference>
<dbReference type="InterPro" id="IPR005821">
    <property type="entry name" value="Ion_trans_dom"/>
</dbReference>
<dbReference type="Gene3D" id="1.10.287.70">
    <property type="match status" value="1"/>
</dbReference>
<dbReference type="FunFam" id="1.10.287.70:FF:000034">
    <property type="entry name" value="Potassium voltage-gated channel subfamily B member"/>
    <property type="match status" value="1"/>
</dbReference>
<dbReference type="PRINTS" id="PR00169">
    <property type="entry name" value="KCHANNEL"/>
</dbReference>
<evidence type="ECO:0000256" key="7">
    <source>
        <dbReference type="ARBA" id="ARBA00022538"/>
    </source>
</evidence>
<feature type="transmembrane region" description="Helical" evidence="20">
    <location>
        <begin position="230"/>
        <end position="248"/>
    </location>
</feature>
<evidence type="ECO:0000256" key="11">
    <source>
        <dbReference type="ARBA" id="ARBA00022882"/>
    </source>
</evidence>
<dbReference type="Gene3D" id="3.30.710.10">
    <property type="entry name" value="Potassium Channel Kv1.1, Chain A"/>
    <property type="match status" value="1"/>
</dbReference>
<evidence type="ECO:0000256" key="8">
    <source>
        <dbReference type="ARBA" id="ARBA00022553"/>
    </source>
</evidence>
<evidence type="ECO:0000256" key="9">
    <source>
        <dbReference type="ARBA" id="ARBA00022692"/>
    </source>
</evidence>
<dbReference type="InterPro" id="IPR011333">
    <property type="entry name" value="SKP1/BTB/POZ_sf"/>
</dbReference>
<dbReference type="Pfam" id="PF02214">
    <property type="entry name" value="BTB_2"/>
    <property type="match status" value="1"/>
</dbReference>
<evidence type="ECO:0000256" key="2">
    <source>
        <dbReference type="ARBA" id="ARBA00004236"/>
    </source>
</evidence>
<evidence type="ECO:0000256" key="19">
    <source>
        <dbReference type="SAM" id="MobiDB-lite"/>
    </source>
</evidence>
<evidence type="ECO:0000256" key="3">
    <source>
        <dbReference type="ARBA" id="ARBA00004279"/>
    </source>
</evidence>
<dbReference type="PANTHER" id="PTHR11537:SF254">
    <property type="entry name" value="POTASSIUM VOLTAGE-GATED CHANNEL PROTEIN SHAB"/>
    <property type="match status" value="1"/>
</dbReference>
<gene>
    <name evidence="22" type="primary">KCNB1</name>
    <name evidence="22" type="ORF">BLAG_LOCUS13067</name>
</gene>
<feature type="compositionally biased region" description="Pro residues" evidence="19">
    <location>
        <begin position="670"/>
        <end position="687"/>
    </location>
</feature>
<keyword evidence="8" id="KW-0597">Phosphoprotein</keyword>
<dbReference type="FunFam" id="1.20.120.350:FF:000018">
    <property type="entry name" value="Potassium voltage-gated channel subfamily B member"/>
    <property type="match status" value="1"/>
</dbReference>
<organism evidence="22 23">
    <name type="scientific">Branchiostoma lanceolatum</name>
    <name type="common">Common lancelet</name>
    <name type="synonym">Amphioxus lanceolatum</name>
    <dbReference type="NCBI Taxonomy" id="7740"/>
    <lineage>
        <taxon>Eukaryota</taxon>
        <taxon>Metazoa</taxon>
        <taxon>Chordata</taxon>
        <taxon>Cephalochordata</taxon>
        <taxon>Leptocardii</taxon>
        <taxon>Amphioxiformes</taxon>
        <taxon>Branchiostomatidae</taxon>
        <taxon>Branchiostoma</taxon>
    </lineage>
</organism>
<dbReference type="GO" id="GO:0001508">
    <property type="term" value="P:action potential"/>
    <property type="evidence" value="ECO:0007669"/>
    <property type="project" value="TreeGrafter"/>
</dbReference>
<dbReference type="InterPro" id="IPR003973">
    <property type="entry name" value="K_chnl_volt-dep_Kv2"/>
</dbReference>
<keyword evidence="14" id="KW-0406">Ion transport</keyword>
<dbReference type="GO" id="GO:0043204">
    <property type="term" value="C:perikaryon"/>
    <property type="evidence" value="ECO:0007669"/>
    <property type="project" value="UniProtKB-SubCell"/>
</dbReference>
<sequence length="921" mass="103958">MAMMQKPNCLVRADMEHPVPESYLIVRSKAMHRRVILNVGGIRHEILWKTLDRIPRSRLGRLWEANTHDQLLKICDEYSLTENEYFFDRHPSAFASVLNFYRTGKLHMMEEMCPISFSLELDYWGIDELYLESCCQQRYHAKKDQMLEETRREAEQLRERSGEDFGNVCCAEKRKKLWDLLENPNSSMAAKILAIISILFIVLSTIALSLNTLPSLQYRDEFNHMTDNPTLAHVEAVCIAWFTMEYLLRFISSPNKWKFFKGPLNIIDLTAILPYYVTIFLTESNRSVMQFQNVRRVVQIFRIMRILRILKLARHSTGLQSLGYTLRRSYKELGLLILFLAIGIMIFSSLVFFAEKDENPQFKSIPEAFWWAGITMTTVGYGDIYPTTLLGKIVGSLCCVCGVLVIALPIPIIVNNFSEFYKEQKRQEKAIKRREALERAKRNGSIVSMNLRDAFQRSMELQDVVVDTQTNSPDSSMHDAVSQIHTPSGTDKRQLFCPDTAGKGYDAPGGRITPTQRANPHDLAYTHPPPYGVCTSPVEGEDRERESDNESFASCTTEFNETDTLLAEARGREDLLRNSLSTERAHPPLMASYSDGGRSSYSFEELQLKDGSRKSLLKQGVRGKRVKAKVRISEDEEMLRTPLPMVRTHSAPPAPQIILSPSNLQVPIKAYPPSPLPPVLTPQPSPLYQPQQDQTQATEPPGGVSSNNTEAASDTDSSSSPKQKTKTAKMRLKEKLGKMGLRSRHGNGLPKKKVPTVGRRSSTSSCEETGARNGSTTSGSVGNIDENLRSSVPDSPLQSSPSEVEDEPKRNPSRVKFFAQRADPDVELKGLSTPDVTSEVQNEIENTSKDVTSSGEPLPNAISVGVFTFMSQVWQYRSTEMLVLKCHRDELKRAKSKSRSFFVVKLNLLVVLKPFNKHSLP</sequence>
<dbReference type="AlphaFoldDB" id="A0A8J9ZGI0"/>
<evidence type="ECO:0000256" key="15">
    <source>
        <dbReference type="ARBA" id="ARBA00023136"/>
    </source>
</evidence>
<dbReference type="CDD" id="cd18378">
    <property type="entry name" value="BTB_POZ_Kv2_KCNB"/>
    <property type="match status" value="1"/>
</dbReference>
<feature type="transmembrane region" description="Helical" evidence="20">
    <location>
        <begin position="192"/>
        <end position="210"/>
    </location>
</feature>
<keyword evidence="5" id="KW-0813">Transport</keyword>
<feature type="compositionally biased region" description="Polar residues" evidence="19">
    <location>
        <begin position="789"/>
        <end position="802"/>
    </location>
</feature>
<dbReference type="GO" id="GO:0005251">
    <property type="term" value="F:delayed rectifier potassium channel activity"/>
    <property type="evidence" value="ECO:0007669"/>
    <property type="project" value="TreeGrafter"/>
</dbReference>
<evidence type="ECO:0000256" key="16">
    <source>
        <dbReference type="ARBA" id="ARBA00023273"/>
    </source>
</evidence>
<keyword evidence="23" id="KW-1185">Reference proteome</keyword>
<dbReference type="SMART" id="SM00225">
    <property type="entry name" value="BTB"/>
    <property type="match status" value="1"/>
</dbReference>
<dbReference type="PANTHER" id="PTHR11537">
    <property type="entry name" value="VOLTAGE-GATED POTASSIUM CHANNEL"/>
    <property type="match status" value="1"/>
</dbReference>
<feature type="compositionally biased region" description="Low complexity" evidence="19">
    <location>
        <begin position="711"/>
        <end position="722"/>
    </location>
</feature>
<feature type="transmembrane region" description="Helical" evidence="20">
    <location>
        <begin position="393"/>
        <end position="414"/>
    </location>
</feature>
<evidence type="ECO:0000313" key="22">
    <source>
        <dbReference type="EMBL" id="CAH1253232.1"/>
    </source>
</evidence>
<keyword evidence="6" id="KW-1003">Cell membrane</keyword>
<feature type="compositionally biased region" description="Polar residues" evidence="19">
    <location>
        <begin position="688"/>
        <end position="710"/>
    </location>
</feature>
<dbReference type="InterPro" id="IPR003968">
    <property type="entry name" value="K_chnl_volt-dep_Kv"/>
</dbReference>
<keyword evidence="10" id="KW-0631">Potassium channel</keyword>
<evidence type="ECO:0000256" key="17">
    <source>
        <dbReference type="ARBA" id="ARBA00023303"/>
    </source>
</evidence>
<keyword evidence="15 20" id="KW-0472">Membrane</keyword>
<dbReference type="InterPro" id="IPR028325">
    <property type="entry name" value="VG_K_chnl"/>
</dbReference>
<dbReference type="PRINTS" id="PR01495">
    <property type="entry name" value="SHABCHANNEL"/>
</dbReference>
<evidence type="ECO:0000256" key="6">
    <source>
        <dbReference type="ARBA" id="ARBA00022475"/>
    </source>
</evidence>
<feature type="compositionally biased region" description="Polar residues" evidence="19">
    <location>
        <begin position="759"/>
        <end position="781"/>
    </location>
</feature>
<keyword evidence="16" id="KW-0966">Cell projection</keyword>
<protein>
    <submittedName>
        <fullName evidence="22">KCNB1 protein</fullName>
    </submittedName>
</protein>
<evidence type="ECO:0000256" key="20">
    <source>
        <dbReference type="SAM" id="Phobius"/>
    </source>
</evidence>
<evidence type="ECO:0000259" key="21">
    <source>
        <dbReference type="SMART" id="SM00225"/>
    </source>
</evidence>
<feature type="domain" description="BTB" evidence="21">
    <location>
        <begin position="33"/>
        <end position="142"/>
    </location>
</feature>
<dbReference type="PRINTS" id="PR01491">
    <property type="entry name" value="KVCHANNEL"/>
</dbReference>
<evidence type="ECO:0000256" key="18">
    <source>
        <dbReference type="ARBA" id="ARBA00034430"/>
    </source>
</evidence>
<dbReference type="Gene3D" id="1.20.120.350">
    <property type="entry name" value="Voltage-gated potassium channels. Chain C"/>
    <property type="match status" value="1"/>
</dbReference>
<reference evidence="22" key="1">
    <citation type="submission" date="2022-01" db="EMBL/GenBank/DDBJ databases">
        <authorList>
            <person name="Braso-Vives M."/>
        </authorList>
    </citation>
    <scope>NUCLEOTIDE SEQUENCE</scope>
</reference>
<evidence type="ECO:0000256" key="1">
    <source>
        <dbReference type="ARBA" id="ARBA00004141"/>
    </source>
</evidence>
<dbReference type="GO" id="GO:0030425">
    <property type="term" value="C:dendrite"/>
    <property type="evidence" value="ECO:0007669"/>
    <property type="project" value="UniProtKB-SubCell"/>
</dbReference>
<name>A0A8J9ZGI0_BRALA</name>
<dbReference type="GO" id="GO:0051260">
    <property type="term" value="P:protein homooligomerization"/>
    <property type="evidence" value="ECO:0007669"/>
    <property type="project" value="InterPro"/>
</dbReference>